<dbReference type="InterPro" id="IPR007551">
    <property type="entry name" value="YajQ/Smlt4090-like"/>
</dbReference>
<protein>
    <recommendedName>
        <fullName evidence="3">Nucleotide-binding protein A9Q02_13835</fullName>
    </recommendedName>
</protein>
<evidence type="ECO:0000313" key="4">
    <source>
        <dbReference type="EMBL" id="PDV99037.1"/>
    </source>
</evidence>
<proteinExistence type="inferred from homology"/>
<evidence type="ECO:0000256" key="3">
    <source>
        <dbReference type="HAMAP-Rule" id="MF_00632"/>
    </source>
</evidence>
<dbReference type="SUPFAM" id="SSF89963">
    <property type="entry name" value="YajQ-like"/>
    <property type="match status" value="2"/>
</dbReference>
<dbReference type="RefSeq" id="WP_097652523.1">
    <property type="nucleotide sequence ID" value="NZ_LYXE01000085.1"/>
</dbReference>
<evidence type="ECO:0000256" key="2">
    <source>
        <dbReference type="ARBA" id="ARBA00093450"/>
    </source>
</evidence>
<organism evidence="4 5">
    <name type="scientific">Candidatus Chloroploca asiatica</name>
    <dbReference type="NCBI Taxonomy" id="1506545"/>
    <lineage>
        <taxon>Bacteria</taxon>
        <taxon>Bacillati</taxon>
        <taxon>Chloroflexota</taxon>
        <taxon>Chloroflexia</taxon>
        <taxon>Chloroflexales</taxon>
        <taxon>Chloroflexineae</taxon>
        <taxon>Oscillochloridaceae</taxon>
        <taxon>Candidatus Chloroploca</taxon>
    </lineage>
</organism>
<keyword evidence="1 3" id="KW-0547">Nucleotide-binding</keyword>
<dbReference type="NCBIfam" id="NF003819">
    <property type="entry name" value="PRK05412.1"/>
    <property type="match status" value="1"/>
</dbReference>
<name>A0A2H3KLS4_9CHLR</name>
<dbReference type="GO" id="GO:0000166">
    <property type="term" value="F:nucleotide binding"/>
    <property type="evidence" value="ECO:0007669"/>
    <property type="project" value="UniProtKB-UniRule"/>
</dbReference>
<evidence type="ECO:0000256" key="1">
    <source>
        <dbReference type="ARBA" id="ARBA00022741"/>
    </source>
</evidence>
<dbReference type="GO" id="GO:0005829">
    <property type="term" value="C:cytosol"/>
    <property type="evidence" value="ECO:0007669"/>
    <property type="project" value="TreeGrafter"/>
</dbReference>
<reference evidence="4 5" key="1">
    <citation type="submission" date="2016-05" db="EMBL/GenBank/DDBJ databases">
        <authorList>
            <person name="Lavstsen T."/>
            <person name="Jespersen J.S."/>
        </authorList>
    </citation>
    <scope>NUCLEOTIDE SEQUENCE [LARGE SCALE GENOMIC DNA]</scope>
    <source>
        <strain evidence="4 5">B7-9</strain>
    </source>
</reference>
<dbReference type="PANTHER" id="PTHR30476">
    <property type="entry name" value="UPF0234 PROTEIN YAJQ"/>
    <property type="match status" value="1"/>
</dbReference>
<gene>
    <name evidence="4" type="ORF">A9Q02_13835</name>
</gene>
<accession>A0A2H3KLS4</accession>
<keyword evidence="5" id="KW-1185">Reference proteome</keyword>
<dbReference type="InterPro" id="IPR035571">
    <property type="entry name" value="UPF0234-like_C"/>
</dbReference>
<comment type="caution">
    <text evidence="4">The sequence shown here is derived from an EMBL/GenBank/DDBJ whole genome shotgun (WGS) entry which is preliminary data.</text>
</comment>
<sequence>MAAENSFDVVSDFDHQELVNAVDQALREINTRYDLKDTRTTLELSKTDLAITTDNELSLRSVRDILETKMLRRQLSLKILDYGKMQDVSGGRVAQTATLRKGINSELAKKLAKMIRDAFPKVQPRIQGEILRVTSKSRDELQAIMQFLREAQDTIEVPLQFTNYR</sequence>
<dbReference type="Gene3D" id="3.30.70.990">
    <property type="entry name" value="YajQ-like, domain 2"/>
    <property type="match status" value="1"/>
</dbReference>
<dbReference type="PANTHER" id="PTHR30476:SF0">
    <property type="entry name" value="UPF0234 PROTEIN YAJQ"/>
    <property type="match status" value="1"/>
</dbReference>
<dbReference type="Pfam" id="PF04461">
    <property type="entry name" value="YajQ"/>
    <property type="match status" value="1"/>
</dbReference>
<dbReference type="OrthoDB" id="9801447at2"/>
<evidence type="ECO:0000313" key="5">
    <source>
        <dbReference type="Proteomes" id="UP000220922"/>
    </source>
</evidence>
<dbReference type="InterPro" id="IPR036183">
    <property type="entry name" value="YajQ-like_sf"/>
</dbReference>
<comment type="function">
    <text evidence="3">Nucleotide-binding protein.</text>
</comment>
<dbReference type="CDD" id="cd11740">
    <property type="entry name" value="YajQ_like"/>
    <property type="match status" value="1"/>
</dbReference>
<comment type="similarity">
    <text evidence="2 3">Belongs to the YajQ family.</text>
</comment>
<dbReference type="EMBL" id="LYXE01000085">
    <property type="protein sequence ID" value="PDV99037.1"/>
    <property type="molecule type" value="Genomic_DNA"/>
</dbReference>
<dbReference type="Proteomes" id="UP000220922">
    <property type="component" value="Unassembled WGS sequence"/>
</dbReference>
<dbReference type="InterPro" id="IPR035570">
    <property type="entry name" value="UPF0234_N"/>
</dbReference>
<dbReference type="Gene3D" id="3.30.70.860">
    <property type="match status" value="1"/>
</dbReference>
<dbReference type="AlphaFoldDB" id="A0A2H3KLS4"/>
<dbReference type="HAMAP" id="MF_00632">
    <property type="entry name" value="UPF0234"/>
    <property type="match status" value="1"/>
</dbReference>